<reference evidence="1" key="1">
    <citation type="journal article" date="2014" name="Front. Microbiol.">
        <title>High frequency of phylogenetically diverse reductive dehalogenase-homologous genes in deep subseafloor sedimentary metagenomes.</title>
        <authorList>
            <person name="Kawai M."/>
            <person name="Futagami T."/>
            <person name="Toyoda A."/>
            <person name="Takaki Y."/>
            <person name="Nishi S."/>
            <person name="Hori S."/>
            <person name="Arai W."/>
            <person name="Tsubouchi T."/>
            <person name="Morono Y."/>
            <person name="Uchiyama I."/>
            <person name="Ito T."/>
            <person name="Fujiyama A."/>
            <person name="Inagaki F."/>
            <person name="Takami H."/>
        </authorList>
    </citation>
    <scope>NUCLEOTIDE SEQUENCE</scope>
    <source>
        <strain evidence="1">Expedition CK06-06</strain>
    </source>
</reference>
<comment type="caution">
    <text evidence="1">The sequence shown here is derived from an EMBL/GenBank/DDBJ whole genome shotgun (WGS) entry which is preliminary data.</text>
</comment>
<sequence length="145" mass="16688">SHAYSKAPFFDDVFPILQEIIGCADKNLAMFLGNSFQLICDYMNVDTKLIYSSEIVLPETGKNKIIPLCKHFGANMYVNREGGVKIYNDQDFEDENIDLKFITMNEGVTDRPKYLSIVDTLMHYSPKEVNSMLNKFELKDSHELF</sequence>
<dbReference type="InterPro" id="IPR014985">
    <property type="entry name" value="WbqC"/>
</dbReference>
<dbReference type="EMBL" id="BARS01030682">
    <property type="protein sequence ID" value="GAG24659.1"/>
    <property type="molecule type" value="Genomic_DNA"/>
</dbReference>
<organism evidence="1">
    <name type="scientific">marine sediment metagenome</name>
    <dbReference type="NCBI Taxonomy" id="412755"/>
    <lineage>
        <taxon>unclassified sequences</taxon>
        <taxon>metagenomes</taxon>
        <taxon>ecological metagenomes</taxon>
    </lineage>
</organism>
<feature type="non-terminal residue" evidence="1">
    <location>
        <position position="1"/>
    </location>
</feature>
<accession>X0W1J0</accession>
<gene>
    <name evidence="1" type="ORF">S01H1_47835</name>
</gene>
<protein>
    <submittedName>
        <fullName evidence="1">Uncharacterized protein</fullName>
    </submittedName>
</protein>
<dbReference type="AlphaFoldDB" id="X0W1J0"/>
<proteinExistence type="predicted"/>
<evidence type="ECO:0000313" key="1">
    <source>
        <dbReference type="EMBL" id="GAG24659.1"/>
    </source>
</evidence>
<dbReference type="Pfam" id="PF08889">
    <property type="entry name" value="WbqC"/>
    <property type="match status" value="1"/>
</dbReference>
<name>X0W1J0_9ZZZZ</name>